<dbReference type="PANTHER" id="PTHR46601:SF1">
    <property type="entry name" value="ADF-H DOMAIN-CONTAINING PROTEIN"/>
    <property type="match status" value="1"/>
</dbReference>
<evidence type="ECO:0000313" key="2">
    <source>
        <dbReference type="Proteomes" id="UP000507470"/>
    </source>
</evidence>
<name>A0A6J8DBL3_MYTCO</name>
<dbReference type="Proteomes" id="UP000507470">
    <property type="component" value="Unassembled WGS sequence"/>
</dbReference>
<evidence type="ECO:0000313" key="1">
    <source>
        <dbReference type="EMBL" id="CAC5404494.1"/>
    </source>
</evidence>
<accession>A0A6J8DBL3</accession>
<protein>
    <submittedName>
        <fullName evidence="1">Uncharacterized protein</fullName>
    </submittedName>
</protein>
<dbReference type="OrthoDB" id="10068678at2759"/>
<sequence>MSSNNGILASKNPDVFVKEYDSNEKILGEINEKCTEEVKYFNWKRVQDGEKLRWKEVEEKVSKTAFNDLFNKELELTAFRGHVQIVQTQYIEMRRLRENLKDGNIMIWMDFAENYNCSAVEEIQSAYWNTAMVSLHTMVVYFPEGHTKKLQSMVAVSDLVQHNATTVFTILKKTIPIVKEEYPEFTTVHYLTDSPTSQYRNRYVFQILANHEADFGIKGRWNNLEAGHGKDPCDGLGASVKRTADQAVKQGKCSIQGASDFYAWGMHCEESGSKVKYIFYDQNDYDSASAELLGRPQTNSIPGTMKLHAVVPSLVDSKVL</sequence>
<proteinExistence type="predicted"/>
<organism evidence="1 2">
    <name type="scientific">Mytilus coruscus</name>
    <name type="common">Sea mussel</name>
    <dbReference type="NCBI Taxonomy" id="42192"/>
    <lineage>
        <taxon>Eukaryota</taxon>
        <taxon>Metazoa</taxon>
        <taxon>Spiralia</taxon>
        <taxon>Lophotrochozoa</taxon>
        <taxon>Mollusca</taxon>
        <taxon>Bivalvia</taxon>
        <taxon>Autobranchia</taxon>
        <taxon>Pteriomorphia</taxon>
        <taxon>Mytilida</taxon>
        <taxon>Mytiloidea</taxon>
        <taxon>Mytilidae</taxon>
        <taxon>Mytilinae</taxon>
        <taxon>Mytilus</taxon>
    </lineage>
</organism>
<dbReference type="EMBL" id="CACVKT020006964">
    <property type="protein sequence ID" value="CAC5404494.1"/>
    <property type="molecule type" value="Genomic_DNA"/>
</dbReference>
<keyword evidence="2" id="KW-1185">Reference proteome</keyword>
<dbReference type="AlphaFoldDB" id="A0A6J8DBL3"/>
<reference evidence="1 2" key="1">
    <citation type="submission" date="2020-06" db="EMBL/GenBank/DDBJ databases">
        <authorList>
            <person name="Li R."/>
            <person name="Bekaert M."/>
        </authorList>
    </citation>
    <scope>NUCLEOTIDE SEQUENCE [LARGE SCALE GENOMIC DNA]</scope>
    <source>
        <strain evidence="2">wild</strain>
    </source>
</reference>
<dbReference type="PANTHER" id="PTHR46601">
    <property type="entry name" value="ULP_PROTEASE DOMAIN-CONTAINING PROTEIN"/>
    <property type="match status" value="1"/>
</dbReference>
<gene>
    <name evidence="1" type="ORF">MCOR_38275</name>
</gene>